<feature type="signal peptide" evidence="2">
    <location>
        <begin position="1"/>
        <end position="18"/>
    </location>
</feature>
<feature type="chain" id="PRO_5047208349" description="Secretion system C-terminal sorting domain-containing protein" evidence="2">
    <location>
        <begin position="19"/>
        <end position="594"/>
    </location>
</feature>
<dbReference type="Proteomes" id="UP000615593">
    <property type="component" value="Unassembled WGS sequence"/>
</dbReference>
<gene>
    <name evidence="4" type="ORF">GCM10008088_17190</name>
</gene>
<keyword evidence="5" id="KW-1185">Reference proteome</keyword>
<accession>A0ABQ3BUY9</accession>
<name>A0ABQ3BUY9_9FLAO</name>
<protein>
    <recommendedName>
        <fullName evidence="3">Secretion system C-terminal sorting domain-containing protein</fullName>
    </recommendedName>
</protein>
<dbReference type="Pfam" id="PF18962">
    <property type="entry name" value="Por_Secre_tail"/>
    <property type="match status" value="1"/>
</dbReference>
<proteinExistence type="predicted"/>
<keyword evidence="1 2" id="KW-0732">Signal</keyword>
<dbReference type="EMBL" id="BMWY01000004">
    <property type="protein sequence ID" value="GGZ56172.1"/>
    <property type="molecule type" value="Genomic_DNA"/>
</dbReference>
<comment type="caution">
    <text evidence="4">The sequence shown here is derived from an EMBL/GenBank/DDBJ whole genome shotgun (WGS) entry which is preliminary data.</text>
</comment>
<dbReference type="RefSeq" id="WP_027884934.1">
    <property type="nucleotide sequence ID" value="NZ_BMWY01000004.1"/>
</dbReference>
<feature type="domain" description="Secretion system C-terminal sorting" evidence="3">
    <location>
        <begin position="524"/>
        <end position="593"/>
    </location>
</feature>
<evidence type="ECO:0000256" key="1">
    <source>
        <dbReference type="ARBA" id="ARBA00022729"/>
    </source>
</evidence>
<dbReference type="NCBIfam" id="TIGR04183">
    <property type="entry name" value="Por_Secre_tail"/>
    <property type="match status" value="1"/>
</dbReference>
<evidence type="ECO:0000256" key="2">
    <source>
        <dbReference type="SAM" id="SignalP"/>
    </source>
</evidence>
<dbReference type="InterPro" id="IPR026444">
    <property type="entry name" value="Secre_tail"/>
</dbReference>
<organism evidence="4 5">
    <name type="scientific">Mesonia mobilis</name>
    <dbReference type="NCBI Taxonomy" id="369791"/>
    <lineage>
        <taxon>Bacteria</taxon>
        <taxon>Pseudomonadati</taxon>
        <taxon>Bacteroidota</taxon>
        <taxon>Flavobacteriia</taxon>
        <taxon>Flavobacteriales</taxon>
        <taxon>Flavobacteriaceae</taxon>
        <taxon>Mesonia</taxon>
    </lineage>
</organism>
<evidence type="ECO:0000259" key="3">
    <source>
        <dbReference type="Pfam" id="PF18962"/>
    </source>
</evidence>
<evidence type="ECO:0000313" key="4">
    <source>
        <dbReference type="EMBL" id="GGZ56172.1"/>
    </source>
</evidence>
<evidence type="ECO:0000313" key="5">
    <source>
        <dbReference type="Proteomes" id="UP000615593"/>
    </source>
</evidence>
<sequence length="594" mass="63597">MKKITLLFTFMISMISLGQTPIITMISDGDCFGGTPKVVEIYAQGTVDFSNYSLQKSTNGGDFGSNFNLSDLGTATDEFVYIYRDGETEGGSSIFAAEYPSASNTFATTSDAVNFNGDDAIRLVLDSDSSVIDQYGNEEDGTGTPWEYKDGYAKRNNGTTPNGTFVVTDWTFNNGALNEEGNCQSGTNFEDIINLGTYEATNQGGDAALLITAPADNMTYSPNTSEVTVEFAISNFTISSSATEANGDGYVQYSTDNGATYINKFDAEDIVLADLDAGDYTVMIQLVDNNGDALDPAIEDMVSFSIAMATQVTSITELRADVETNGVGSYYEITGNSLVTWTDGYNNRRWIQDETVSGILIFDQDEVIAGDAYTAGDMVSGLVGYTVDYNGVLQFVPSEDAGTVESSENTVAPQVITVAEFATNYEDYESEYIAFENVTINDSDEEDADGTFQTGTNYPVVSGTDETEMRTDFYGADYIGEMIPSAPTTITAVAGEFNGNHQVFATNVDATLAADNFTASTFTLYPNPTSNGAVAIQTETSGAVNVEIYNLLGKRALTAKNVNGNLNVSTLNAGVYLVKVTQNGVSSTKKLIVK</sequence>
<dbReference type="GeneID" id="94369384"/>
<reference evidence="5" key="1">
    <citation type="journal article" date="2019" name="Int. J. Syst. Evol. Microbiol.">
        <title>The Global Catalogue of Microorganisms (GCM) 10K type strain sequencing project: providing services to taxonomists for standard genome sequencing and annotation.</title>
        <authorList>
            <consortium name="The Broad Institute Genomics Platform"/>
            <consortium name="The Broad Institute Genome Sequencing Center for Infectious Disease"/>
            <person name="Wu L."/>
            <person name="Ma J."/>
        </authorList>
    </citation>
    <scope>NUCLEOTIDE SEQUENCE [LARGE SCALE GENOMIC DNA]</scope>
    <source>
        <strain evidence="5">KCTC 12708</strain>
    </source>
</reference>